<dbReference type="InterPro" id="IPR045255">
    <property type="entry name" value="RanBP1-like"/>
</dbReference>
<gene>
    <name evidence="5" type="ORF">LPJ53_002042</name>
</gene>
<keyword evidence="2" id="KW-0539">Nucleus</keyword>
<feature type="region of interest" description="Disordered" evidence="3">
    <location>
        <begin position="345"/>
        <end position="430"/>
    </location>
</feature>
<dbReference type="PANTHER" id="PTHR23138">
    <property type="entry name" value="RAN BINDING PROTEIN"/>
    <property type="match status" value="1"/>
</dbReference>
<dbReference type="SUPFAM" id="SSF50729">
    <property type="entry name" value="PH domain-like"/>
    <property type="match status" value="1"/>
</dbReference>
<dbReference type="InterPro" id="IPR011993">
    <property type="entry name" value="PH-like_dom_sf"/>
</dbReference>
<evidence type="ECO:0000259" key="4">
    <source>
        <dbReference type="PROSITE" id="PS50196"/>
    </source>
</evidence>
<dbReference type="OrthoDB" id="185618at2759"/>
<evidence type="ECO:0000313" key="6">
    <source>
        <dbReference type="Proteomes" id="UP001149813"/>
    </source>
</evidence>
<protein>
    <recommendedName>
        <fullName evidence="4">RanBD1 domain-containing protein</fullName>
    </recommendedName>
</protein>
<dbReference type="Proteomes" id="UP001149813">
    <property type="component" value="Unassembled WGS sequence"/>
</dbReference>
<feature type="region of interest" description="Disordered" evidence="3">
    <location>
        <begin position="23"/>
        <end position="108"/>
    </location>
</feature>
<reference evidence="5" key="1">
    <citation type="submission" date="2022-07" db="EMBL/GenBank/DDBJ databases">
        <title>Phylogenomic reconstructions and comparative analyses of Kickxellomycotina fungi.</title>
        <authorList>
            <person name="Reynolds N.K."/>
            <person name="Stajich J.E."/>
            <person name="Barry K."/>
            <person name="Grigoriev I.V."/>
            <person name="Crous P."/>
            <person name="Smith M.E."/>
        </authorList>
    </citation>
    <scope>NUCLEOTIDE SEQUENCE</scope>
    <source>
        <strain evidence="5">NBRC 32514</strain>
    </source>
</reference>
<keyword evidence="6" id="KW-1185">Reference proteome</keyword>
<accession>A0A9W7XYY9</accession>
<dbReference type="SMART" id="SM00160">
    <property type="entry name" value="RanBD"/>
    <property type="match status" value="1"/>
</dbReference>
<dbReference type="Gene3D" id="2.30.29.30">
    <property type="entry name" value="Pleckstrin-homology domain (PH domain)/Phosphotyrosine-binding domain (PTB)"/>
    <property type="match status" value="1"/>
</dbReference>
<evidence type="ECO:0000256" key="3">
    <source>
        <dbReference type="SAM" id="MobiDB-lite"/>
    </source>
</evidence>
<sequence>MTEAETVETKRKRQDSIKGLETTAAAAASNDDLLIPTPQEAEEPSSAPPSPLPTASSPAKKPRVNLDDAAKVDDDQVSSSGSEAAADAAHSVEAIELTSEPQSVSVPAPAPAPVPTKVFGMGFGFASAAKKASPFAAYTSATSGFAKYAVKKDVAEESVTQTTVAAAAADGGEDNEEEKDCEKEEQQQVKVLSPQQATKTFEDMLATQGAETLESTAAPTTTLVEPTSPTEPVRTFEEDETCLFTTKGKLFELAGGNWKERGGGQFKINQHNDSKRRRMVMRTELTFRLILNAPLFAGMKAVCERRFVRFACFDADSKTPTTFALRFPNEAAAKSVFAAIEKNIPSDADGTQKTADDETAEQGADGASAASSRASSEEAASEHASGESDAADEEEAEEEAGSDHGDESEDDHADFAEPEDEASENEDEDD</sequence>
<comment type="subcellular location">
    <subcellularLocation>
        <location evidence="1">Nucleus</location>
    </subcellularLocation>
</comment>
<comment type="caution">
    <text evidence="5">The sequence shown here is derived from an EMBL/GenBank/DDBJ whole genome shotgun (WGS) entry which is preliminary data.</text>
</comment>
<name>A0A9W7XYY9_9FUNG</name>
<feature type="compositionally biased region" description="Low complexity" evidence="3">
    <location>
        <begin position="361"/>
        <end position="378"/>
    </location>
</feature>
<feature type="compositionally biased region" description="Basic and acidic residues" evidence="3">
    <location>
        <begin position="64"/>
        <end position="74"/>
    </location>
</feature>
<dbReference type="PANTHER" id="PTHR23138:SF142">
    <property type="entry name" value="RAN-BINDING PROTEIN 3B-RELATED"/>
    <property type="match status" value="1"/>
</dbReference>
<feature type="compositionally biased region" description="Acidic residues" evidence="3">
    <location>
        <begin position="389"/>
        <end position="430"/>
    </location>
</feature>
<dbReference type="Pfam" id="PF00638">
    <property type="entry name" value="Ran_BP1"/>
    <property type="match status" value="1"/>
</dbReference>
<dbReference type="InterPro" id="IPR000156">
    <property type="entry name" value="Ran_bind_dom"/>
</dbReference>
<evidence type="ECO:0000256" key="2">
    <source>
        <dbReference type="ARBA" id="ARBA00023242"/>
    </source>
</evidence>
<dbReference type="AlphaFoldDB" id="A0A9W7XYY9"/>
<feature type="domain" description="RanBD1" evidence="4">
    <location>
        <begin position="216"/>
        <end position="349"/>
    </location>
</feature>
<evidence type="ECO:0000256" key="1">
    <source>
        <dbReference type="ARBA" id="ARBA00004123"/>
    </source>
</evidence>
<feature type="region of interest" description="Disordered" evidence="3">
    <location>
        <begin position="167"/>
        <end position="192"/>
    </location>
</feature>
<dbReference type="GO" id="GO:0005634">
    <property type="term" value="C:nucleus"/>
    <property type="evidence" value="ECO:0007669"/>
    <property type="project" value="UniProtKB-SubCell"/>
</dbReference>
<evidence type="ECO:0000313" key="5">
    <source>
        <dbReference type="EMBL" id="KAJ1723659.1"/>
    </source>
</evidence>
<dbReference type="EMBL" id="JANBOJ010000058">
    <property type="protein sequence ID" value="KAJ1723659.1"/>
    <property type="molecule type" value="Genomic_DNA"/>
</dbReference>
<dbReference type="PROSITE" id="PS50196">
    <property type="entry name" value="RANBD1"/>
    <property type="match status" value="1"/>
</dbReference>
<organism evidence="5 6">
    <name type="scientific">Coemansia erecta</name>
    <dbReference type="NCBI Taxonomy" id="147472"/>
    <lineage>
        <taxon>Eukaryota</taxon>
        <taxon>Fungi</taxon>
        <taxon>Fungi incertae sedis</taxon>
        <taxon>Zoopagomycota</taxon>
        <taxon>Kickxellomycotina</taxon>
        <taxon>Kickxellomycetes</taxon>
        <taxon>Kickxellales</taxon>
        <taxon>Kickxellaceae</taxon>
        <taxon>Coemansia</taxon>
    </lineage>
</organism>
<proteinExistence type="predicted"/>
<feature type="compositionally biased region" description="Low complexity" evidence="3">
    <location>
        <begin position="78"/>
        <end position="107"/>
    </location>
</feature>